<dbReference type="RefSeq" id="WP_057791867.1">
    <property type="nucleotide sequence ID" value="NZ_LAXJ01000007.1"/>
</dbReference>
<feature type="chain" id="PRO_5006663967" description="Energy transducer TonB" evidence="1">
    <location>
        <begin position="24"/>
        <end position="120"/>
    </location>
</feature>
<name>A0A0T5NVL6_9RHOB</name>
<protein>
    <recommendedName>
        <fullName evidence="4">Energy transducer TonB</fullName>
    </recommendedName>
</protein>
<dbReference type="STRING" id="1641875.XM53_07420"/>
<reference evidence="2 3" key="1">
    <citation type="submission" date="2015-04" db="EMBL/GenBank/DDBJ databases">
        <title>The draft genome sequence of Roseovarius sp.R12b.</title>
        <authorList>
            <person name="Li G."/>
            <person name="Lai Q."/>
            <person name="Shao Z."/>
            <person name="Yan P."/>
        </authorList>
    </citation>
    <scope>NUCLEOTIDE SEQUENCE [LARGE SCALE GENOMIC DNA]</scope>
    <source>
        <strain evidence="2 3">R12B</strain>
    </source>
</reference>
<dbReference type="PATRIC" id="fig|1641875.4.peg.3881"/>
<dbReference type="SUPFAM" id="SSF74653">
    <property type="entry name" value="TolA/TonB C-terminal domain"/>
    <property type="match status" value="1"/>
</dbReference>
<dbReference type="AlphaFoldDB" id="A0A0T5NVL6"/>
<dbReference type="OrthoDB" id="7161229at2"/>
<evidence type="ECO:0000256" key="1">
    <source>
        <dbReference type="SAM" id="SignalP"/>
    </source>
</evidence>
<gene>
    <name evidence="2" type="ORF">XM53_07420</name>
</gene>
<feature type="signal peptide" evidence="1">
    <location>
        <begin position="1"/>
        <end position="23"/>
    </location>
</feature>
<accession>A0A0T5NVL6</accession>
<sequence>MRRSAVLSAPVLAALMVPVAALGVGTSDWIDGFRTDVERCWNPPEGSAVVIVTFGMNRDGTVIGDSLRSIPREMAETDSFTAARRAILRCGRDGYDLPPDQYEAWREIEMTFDPLVGGEQ</sequence>
<keyword evidence="1" id="KW-0732">Signal</keyword>
<proteinExistence type="predicted"/>
<keyword evidence="3" id="KW-1185">Reference proteome</keyword>
<dbReference type="Proteomes" id="UP000051295">
    <property type="component" value="Unassembled WGS sequence"/>
</dbReference>
<evidence type="ECO:0000313" key="3">
    <source>
        <dbReference type="Proteomes" id="UP000051295"/>
    </source>
</evidence>
<comment type="caution">
    <text evidence="2">The sequence shown here is derived from an EMBL/GenBank/DDBJ whole genome shotgun (WGS) entry which is preliminary data.</text>
</comment>
<dbReference type="EMBL" id="LAXJ01000007">
    <property type="protein sequence ID" value="KRS12984.1"/>
    <property type="molecule type" value="Genomic_DNA"/>
</dbReference>
<evidence type="ECO:0008006" key="4">
    <source>
        <dbReference type="Google" id="ProtNLM"/>
    </source>
</evidence>
<dbReference type="Gene3D" id="3.30.1150.10">
    <property type="match status" value="1"/>
</dbReference>
<evidence type="ECO:0000313" key="2">
    <source>
        <dbReference type="EMBL" id="KRS12984.1"/>
    </source>
</evidence>
<organism evidence="2 3">
    <name type="scientific">Roseovarius atlanticus</name>
    <dbReference type="NCBI Taxonomy" id="1641875"/>
    <lineage>
        <taxon>Bacteria</taxon>
        <taxon>Pseudomonadati</taxon>
        <taxon>Pseudomonadota</taxon>
        <taxon>Alphaproteobacteria</taxon>
        <taxon>Rhodobacterales</taxon>
        <taxon>Roseobacteraceae</taxon>
        <taxon>Roseovarius</taxon>
    </lineage>
</organism>